<reference evidence="2 3" key="1">
    <citation type="submission" date="2022-09" db="EMBL/GenBank/DDBJ databases">
        <authorList>
            <person name="Palmer J.M."/>
        </authorList>
    </citation>
    <scope>NUCLEOTIDE SEQUENCE [LARGE SCALE GENOMIC DNA]</scope>
    <source>
        <strain evidence="2 3">DSM 7382</strain>
    </source>
</reference>
<dbReference type="Pfam" id="PF18759">
    <property type="entry name" value="Plavaka"/>
    <property type="match status" value="1"/>
</dbReference>
<feature type="domain" description="C2H2-type" evidence="1">
    <location>
        <begin position="8"/>
        <end position="29"/>
    </location>
</feature>
<dbReference type="PROSITE" id="PS00028">
    <property type="entry name" value="ZINC_FINGER_C2H2_1"/>
    <property type="match status" value="1"/>
</dbReference>
<organism evidence="2 3">
    <name type="scientific">Cerrena zonata</name>
    <dbReference type="NCBI Taxonomy" id="2478898"/>
    <lineage>
        <taxon>Eukaryota</taxon>
        <taxon>Fungi</taxon>
        <taxon>Dikarya</taxon>
        <taxon>Basidiomycota</taxon>
        <taxon>Agaricomycotina</taxon>
        <taxon>Agaricomycetes</taxon>
        <taxon>Polyporales</taxon>
        <taxon>Cerrenaceae</taxon>
        <taxon>Cerrena</taxon>
    </lineage>
</organism>
<evidence type="ECO:0000313" key="3">
    <source>
        <dbReference type="Proteomes" id="UP001385951"/>
    </source>
</evidence>
<dbReference type="Proteomes" id="UP001385951">
    <property type="component" value="Unassembled WGS sequence"/>
</dbReference>
<accession>A0AAW0FE17</accession>
<dbReference type="AlphaFoldDB" id="A0AAW0FE17"/>
<keyword evidence="3" id="KW-1185">Reference proteome</keyword>
<sequence>MPAPRVPCPDCPLTFRSRRGVSIHWAHCHSHKLQRPRPPHSTFRYHPTLNATIIDDEDAIPLNPPPDEAVDDWYPFANSASFSFAEHAFQKTETSAPDLDTLFKILEAHYQQESIFSSAEEMYATIDSIQHGDAPWESFSFHFMGPLARDDPQWKHAPYTVHCRNTQTVVHNMLNNKEFDGKFDYIPFQAYTGPQKRRVSNLMSGDGVYQKANEIAADQNTHGSMVVPIIGGSDKTTVSVATGHQEFHPFYLSLGNIDNSLRRAHRDAILPKGLARCRGYRRIPIIPETVIPHVHYSGS</sequence>
<dbReference type="InterPro" id="IPR041078">
    <property type="entry name" value="Plavaka"/>
</dbReference>
<dbReference type="EMBL" id="JASBNA010000065">
    <property type="protein sequence ID" value="KAK7678941.1"/>
    <property type="molecule type" value="Genomic_DNA"/>
</dbReference>
<evidence type="ECO:0000259" key="1">
    <source>
        <dbReference type="PROSITE" id="PS00028"/>
    </source>
</evidence>
<comment type="caution">
    <text evidence="2">The sequence shown here is derived from an EMBL/GenBank/DDBJ whole genome shotgun (WGS) entry which is preliminary data.</text>
</comment>
<proteinExistence type="predicted"/>
<gene>
    <name evidence="2" type="ORF">QCA50_018081</name>
</gene>
<dbReference type="InterPro" id="IPR013087">
    <property type="entry name" value="Znf_C2H2_type"/>
</dbReference>
<evidence type="ECO:0000313" key="2">
    <source>
        <dbReference type="EMBL" id="KAK7678941.1"/>
    </source>
</evidence>
<name>A0AAW0FE17_9APHY</name>
<protein>
    <recommendedName>
        <fullName evidence="1">C2H2-type domain-containing protein</fullName>
    </recommendedName>
</protein>